<keyword evidence="2" id="KW-1185">Reference proteome</keyword>
<protein>
    <submittedName>
        <fullName evidence="1">Uncharacterized protein</fullName>
    </submittedName>
</protein>
<gene>
    <name evidence="1" type="ORF">HMPREF9944_02046</name>
</gene>
<dbReference type="HOGENOM" id="CLU_196041_1_1_10"/>
<organism evidence="1 2">
    <name type="scientific">Segatella maculosa OT 289</name>
    <dbReference type="NCBI Taxonomy" id="999422"/>
    <lineage>
        <taxon>Bacteria</taxon>
        <taxon>Pseudomonadati</taxon>
        <taxon>Bacteroidota</taxon>
        <taxon>Bacteroidia</taxon>
        <taxon>Bacteroidales</taxon>
        <taxon>Prevotellaceae</taxon>
        <taxon>Segatella</taxon>
    </lineage>
</organism>
<name>H1HPF2_9BACT</name>
<dbReference type="Proteomes" id="UP000003167">
    <property type="component" value="Unassembled WGS sequence"/>
</dbReference>
<dbReference type="RefSeq" id="WP_008566091.1">
    <property type="nucleotide sequence ID" value="NZ_JH594507.1"/>
</dbReference>
<dbReference type="PATRIC" id="fig|999422.3.peg.2151"/>
<reference evidence="1 2" key="1">
    <citation type="submission" date="2011-12" db="EMBL/GenBank/DDBJ databases">
        <title>The Genome Sequence of Prevotella maculosa OT 289.</title>
        <authorList>
            <consortium name="The Broad Institute Genome Sequencing Platform"/>
            <person name="Earl A."/>
            <person name="Ward D."/>
            <person name="Feldgarden M."/>
            <person name="Gevers D."/>
            <person name="Izard J."/>
            <person name="Blanton J.M."/>
            <person name="Mathney J."/>
            <person name="Tanner A.C."/>
            <person name="Dewhirst F.E."/>
            <person name="Young S.K."/>
            <person name="Zeng Q."/>
            <person name="Gargeya S."/>
            <person name="Fitzgerald M."/>
            <person name="Haas B."/>
            <person name="Abouelleil A."/>
            <person name="Alvarado L."/>
            <person name="Arachchi H.M."/>
            <person name="Berlin A."/>
            <person name="Chapman S.B."/>
            <person name="Gearin G."/>
            <person name="Goldberg J."/>
            <person name="Griggs A."/>
            <person name="Gujja S."/>
            <person name="Hansen M."/>
            <person name="Heiman D."/>
            <person name="Howarth C."/>
            <person name="Larimer J."/>
            <person name="Lui A."/>
            <person name="MacDonald P.J.P."/>
            <person name="McCowen C."/>
            <person name="Montmayeur A."/>
            <person name="Murphy C."/>
            <person name="Neiman D."/>
            <person name="Pearson M."/>
            <person name="Priest M."/>
            <person name="Roberts A."/>
            <person name="Saif S."/>
            <person name="Shea T."/>
            <person name="Sisk P."/>
            <person name="Stolte C."/>
            <person name="Sykes S."/>
            <person name="Wortman J."/>
            <person name="Nusbaum C."/>
            <person name="Birren B."/>
        </authorList>
    </citation>
    <scope>NUCLEOTIDE SEQUENCE [LARGE SCALE GENOMIC DNA]</scope>
    <source>
        <strain evidence="1 2">OT 289</strain>
    </source>
</reference>
<dbReference type="AlphaFoldDB" id="H1HPF2"/>
<sequence>MMEKQIGLNPTQLYLLKLFAQNGSEKSLNELKKVLVEYYQKKLNKKLNDLWNDGVITPEKLEEIKHMHLRTHTSN</sequence>
<dbReference type="OrthoDB" id="9926726at2"/>
<proteinExistence type="predicted"/>
<evidence type="ECO:0000313" key="1">
    <source>
        <dbReference type="EMBL" id="EHO67921.1"/>
    </source>
</evidence>
<dbReference type="EMBL" id="AGEK01000035">
    <property type="protein sequence ID" value="EHO67921.1"/>
    <property type="molecule type" value="Genomic_DNA"/>
</dbReference>
<accession>H1HPF2</accession>
<evidence type="ECO:0000313" key="2">
    <source>
        <dbReference type="Proteomes" id="UP000003167"/>
    </source>
</evidence>
<comment type="caution">
    <text evidence="1">The sequence shown here is derived from an EMBL/GenBank/DDBJ whole genome shotgun (WGS) entry which is preliminary data.</text>
</comment>